<feature type="region of interest" description="Disordered" evidence="1">
    <location>
        <begin position="1"/>
        <end position="20"/>
    </location>
</feature>
<reference evidence="2" key="1">
    <citation type="submission" date="2019-09" db="EMBL/GenBank/DDBJ databases">
        <title>Draft genome information of white flower Hibiscus syriacus.</title>
        <authorList>
            <person name="Kim Y.-M."/>
        </authorList>
    </citation>
    <scope>NUCLEOTIDE SEQUENCE [LARGE SCALE GENOMIC DNA]</scope>
    <source>
        <strain evidence="2">YM2019G1</strain>
    </source>
</reference>
<dbReference type="PANTHER" id="PTHR34680">
    <property type="entry name" value="EXPRESSED PROTEIN"/>
    <property type="match status" value="1"/>
</dbReference>
<proteinExistence type="predicted"/>
<dbReference type="AlphaFoldDB" id="A0A6A3A7L1"/>
<evidence type="ECO:0000313" key="3">
    <source>
        <dbReference type="Proteomes" id="UP000436088"/>
    </source>
</evidence>
<feature type="compositionally biased region" description="Polar residues" evidence="1">
    <location>
        <begin position="154"/>
        <end position="184"/>
    </location>
</feature>
<dbReference type="EMBL" id="VEPZ02001034">
    <property type="protein sequence ID" value="KAE8699767.1"/>
    <property type="molecule type" value="Genomic_DNA"/>
</dbReference>
<evidence type="ECO:0000313" key="2">
    <source>
        <dbReference type="EMBL" id="KAE8699767.1"/>
    </source>
</evidence>
<feature type="compositionally biased region" description="Polar residues" evidence="1">
    <location>
        <begin position="8"/>
        <end position="19"/>
    </location>
</feature>
<comment type="caution">
    <text evidence="2">The sequence shown here is derived from an EMBL/GenBank/DDBJ whole genome shotgun (WGS) entry which is preliminary data.</text>
</comment>
<protein>
    <submittedName>
        <fullName evidence="2">Syntaxin of plants 71</fullName>
    </submittedName>
</protein>
<dbReference type="Proteomes" id="UP000436088">
    <property type="component" value="Unassembled WGS sequence"/>
</dbReference>
<sequence length="221" mass="24905">MRIRKNAKLSSLVNPTGPRSESVHVCELNQSPWDVVPFAQDPYPSYLHYQFEPEDSFHGNESFGDSIGAVESVASMMDSEHKSIMKVEGMVIDDDDDQLGFQTQCENEEKGSKPDCSLKSFSHDNGKNPSKKAGNCRGRSREARKGRCWRRTHMNSTITRDVENDSSVVTTQINNTTLSSSSQFDYVDDEDDEEEDDVNVDGGDKKRMRKPIKARSLKSLM</sequence>
<evidence type="ECO:0000256" key="1">
    <source>
        <dbReference type="SAM" id="MobiDB-lite"/>
    </source>
</evidence>
<name>A0A6A3A7L1_HIBSY</name>
<feature type="compositionally biased region" description="Acidic residues" evidence="1">
    <location>
        <begin position="186"/>
        <end position="199"/>
    </location>
</feature>
<feature type="compositionally biased region" description="Basic residues" evidence="1">
    <location>
        <begin position="206"/>
        <end position="221"/>
    </location>
</feature>
<dbReference type="PANTHER" id="PTHR34680:SF3">
    <property type="entry name" value="EXPRESSED PROTEIN"/>
    <property type="match status" value="1"/>
</dbReference>
<feature type="region of interest" description="Disordered" evidence="1">
    <location>
        <begin position="105"/>
        <end position="221"/>
    </location>
</feature>
<accession>A0A6A3A7L1</accession>
<keyword evidence="3" id="KW-1185">Reference proteome</keyword>
<organism evidence="2 3">
    <name type="scientific">Hibiscus syriacus</name>
    <name type="common">Rose of Sharon</name>
    <dbReference type="NCBI Taxonomy" id="106335"/>
    <lineage>
        <taxon>Eukaryota</taxon>
        <taxon>Viridiplantae</taxon>
        <taxon>Streptophyta</taxon>
        <taxon>Embryophyta</taxon>
        <taxon>Tracheophyta</taxon>
        <taxon>Spermatophyta</taxon>
        <taxon>Magnoliopsida</taxon>
        <taxon>eudicotyledons</taxon>
        <taxon>Gunneridae</taxon>
        <taxon>Pentapetalae</taxon>
        <taxon>rosids</taxon>
        <taxon>malvids</taxon>
        <taxon>Malvales</taxon>
        <taxon>Malvaceae</taxon>
        <taxon>Malvoideae</taxon>
        <taxon>Hibiscus</taxon>
    </lineage>
</organism>
<gene>
    <name evidence="2" type="ORF">F3Y22_tig00110570pilonHSYRG00171</name>
</gene>